<comment type="caution">
    <text evidence="1">The sequence shown here is derived from an EMBL/GenBank/DDBJ whole genome shotgun (WGS) entry which is preliminary data.</text>
</comment>
<evidence type="ECO:0000313" key="2">
    <source>
        <dbReference type="Proteomes" id="UP001157947"/>
    </source>
</evidence>
<protein>
    <submittedName>
        <fullName evidence="1">Beta-barrel porin-2, OmpL-like. bbp2</fullName>
    </submittedName>
</protein>
<evidence type="ECO:0000313" key="1">
    <source>
        <dbReference type="EMBL" id="SMP22819.1"/>
    </source>
</evidence>
<dbReference type="Pfam" id="PF07642">
    <property type="entry name" value="BBP2"/>
    <property type="match status" value="1"/>
</dbReference>
<dbReference type="Proteomes" id="UP001157947">
    <property type="component" value="Unassembled WGS sequence"/>
</dbReference>
<sequence>MYGAVFNAEPFIYPGFRVTYTIKDIKLYGEISKDKGYLNGDTTLPTSGAFAIGTLGKIADIDYALSYYDYNAYKNLINLVLSKSINDNLDVGINFDYQWLDNTYKDKNNISDKNAYGTALYIKPKISNLSLPIRIEYIQDNTKGNIYSAPYKTGYTITLTPTYNLSKNSYIRGEIFYIKSDEKVFSDSNGNHKDTKTSAALEVGFLF</sequence>
<keyword evidence="2" id="KW-1185">Reference proteome</keyword>
<organism evidence="1 2">
    <name type="scientific">Venenivibrio stagnispumantis</name>
    <dbReference type="NCBI Taxonomy" id="407998"/>
    <lineage>
        <taxon>Bacteria</taxon>
        <taxon>Pseudomonadati</taxon>
        <taxon>Aquificota</taxon>
        <taxon>Aquificia</taxon>
        <taxon>Aquificales</taxon>
        <taxon>Hydrogenothermaceae</taxon>
        <taxon>Venenivibrio</taxon>
    </lineage>
</organism>
<gene>
    <name evidence="1" type="ORF">SAMN06264868_12715</name>
</gene>
<reference evidence="1" key="1">
    <citation type="submission" date="2017-05" db="EMBL/GenBank/DDBJ databases">
        <authorList>
            <person name="Varghese N."/>
            <person name="Submissions S."/>
        </authorList>
    </citation>
    <scope>NUCLEOTIDE SEQUENCE</scope>
    <source>
        <strain evidence="1">DSM 18763</strain>
    </source>
</reference>
<dbReference type="SUPFAM" id="SSF56935">
    <property type="entry name" value="Porins"/>
    <property type="match status" value="1"/>
</dbReference>
<dbReference type="InterPro" id="IPR011486">
    <property type="entry name" value="BBP2"/>
</dbReference>
<proteinExistence type="predicted"/>
<dbReference type="EMBL" id="FXTX01000027">
    <property type="protein sequence ID" value="SMP22819.1"/>
    <property type="molecule type" value="Genomic_DNA"/>
</dbReference>
<dbReference type="AlphaFoldDB" id="A0AA45WPX6"/>
<accession>A0AA45WPX6</accession>
<name>A0AA45WPX6_9AQUI</name>